<comment type="caution">
    <text evidence="1">The sequence shown here is derived from an EMBL/GenBank/DDBJ whole genome shotgun (WGS) entry which is preliminary data.</text>
</comment>
<accession>A0ACB9NBK3</accession>
<dbReference type="Proteomes" id="UP000828941">
    <property type="component" value="Chromosome 7"/>
</dbReference>
<reference evidence="1 2" key="1">
    <citation type="journal article" date="2022" name="DNA Res.">
        <title>Chromosomal-level genome assembly of the orchid tree Bauhinia variegata (Leguminosae; Cercidoideae) supports the allotetraploid origin hypothesis of Bauhinia.</title>
        <authorList>
            <person name="Zhong Y."/>
            <person name="Chen Y."/>
            <person name="Zheng D."/>
            <person name="Pang J."/>
            <person name="Liu Y."/>
            <person name="Luo S."/>
            <person name="Meng S."/>
            <person name="Qian L."/>
            <person name="Wei D."/>
            <person name="Dai S."/>
            <person name="Zhou R."/>
        </authorList>
    </citation>
    <scope>NUCLEOTIDE SEQUENCE [LARGE SCALE GENOMIC DNA]</scope>
    <source>
        <strain evidence="1">BV-YZ2020</strain>
    </source>
</reference>
<sequence length="407" mass="46396">MARNRRLRKLPASPAFSVSSSTPAIGKSRQRIPRDRTEEEEDDYAEASPSPSLYDESQGDENEQSVNEDEYSAYDESNEKGNRFHQSSSHAPRYVSESNHIDGVRATSSVSASNFSNPSQPISQNAPYIQIAPLPVFRGTPSECPITHLSRFNKVCRANNVSSIEMLIRIFPVTLEDEAAFWYDLNIEPYPSLSWDEIKSSFLQAYYKVELVEELRSELMTINQGEKESVRSYFLRLQWILKRWPESGLPDALLKGIFIDGLRPEFHDWILLQKPNSLNDTLRLAFSFEQLRSIRETEQNVQICGFCEGKHEEQDCAVRQGMEELCRQSKEKQQSESDVATKELVRSISMGTRCTVKGKIGGDEEEKGIESMAGNLKKSQCQCWKHECWKKKLERNSSIVSRVSGAE</sequence>
<evidence type="ECO:0000313" key="1">
    <source>
        <dbReference type="EMBL" id="KAI4333853.1"/>
    </source>
</evidence>
<evidence type="ECO:0000313" key="2">
    <source>
        <dbReference type="Proteomes" id="UP000828941"/>
    </source>
</evidence>
<proteinExistence type="predicted"/>
<gene>
    <name evidence="1" type="ORF">L6164_018611</name>
</gene>
<organism evidence="1 2">
    <name type="scientific">Bauhinia variegata</name>
    <name type="common">Purple orchid tree</name>
    <name type="synonym">Phanera variegata</name>
    <dbReference type="NCBI Taxonomy" id="167791"/>
    <lineage>
        <taxon>Eukaryota</taxon>
        <taxon>Viridiplantae</taxon>
        <taxon>Streptophyta</taxon>
        <taxon>Embryophyta</taxon>
        <taxon>Tracheophyta</taxon>
        <taxon>Spermatophyta</taxon>
        <taxon>Magnoliopsida</taxon>
        <taxon>eudicotyledons</taxon>
        <taxon>Gunneridae</taxon>
        <taxon>Pentapetalae</taxon>
        <taxon>rosids</taxon>
        <taxon>fabids</taxon>
        <taxon>Fabales</taxon>
        <taxon>Fabaceae</taxon>
        <taxon>Cercidoideae</taxon>
        <taxon>Cercideae</taxon>
        <taxon>Bauhiniinae</taxon>
        <taxon>Bauhinia</taxon>
    </lineage>
</organism>
<dbReference type="EMBL" id="CM039432">
    <property type="protein sequence ID" value="KAI4333853.1"/>
    <property type="molecule type" value="Genomic_DNA"/>
</dbReference>
<name>A0ACB9NBK3_BAUVA</name>
<keyword evidence="2" id="KW-1185">Reference proteome</keyword>
<protein>
    <submittedName>
        <fullName evidence="1">Uncharacterized protein</fullName>
    </submittedName>
</protein>